<dbReference type="Proteomes" id="UP000028761">
    <property type="component" value="Chromosome 20"/>
</dbReference>
<protein>
    <submittedName>
        <fullName evidence="2">Uncharacterized protein</fullName>
    </submittedName>
</protein>
<evidence type="ECO:0000256" key="1">
    <source>
        <dbReference type="SAM" id="MobiDB-lite"/>
    </source>
</evidence>
<dbReference type="PANTHER" id="PTHR12138:SF75">
    <property type="entry name" value="SECRETED PROTEIN"/>
    <property type="match status" value="1"/>
</dbReference>
<dbReference type="Ensembl" id="ENSPANT00000078899.1">
    <property type="protein sequence ID" value="ENSPANP00000055501.1"/>
    <property type="gene ID" value="ENSPANG00000048009.1"/>
</dbReference>
<feature type="region of interest" description="Disordered" evidence="1">
    <location>
        <begin position="1"/>
        <end position="113"/>
    </location>
</feature>
<reference evidence="2" key="3">
    <citation type="submission" date="2025-09" db="UniProtKB">
        <authorList>
            <consortium name="Ensembl"/>
        </authorList>
    </citation>
    <scope>IDENTIFICATION</scope>
</reference>
<name>A0A8I5R1A8_PAPAN</name>
<reference evidence="2 3" key="1">
    <citation type="submission" date="2012-03" db="EMBL/GenBank/DDBJ databases">
        <title>Whole Genome Assembly of Papio anubis.</title>
        <authorList>
            <person name="Liu Y.L."/>
            <person name="Abraham K.A."/>
            <person name="Akbar H.A."/>
            <person name="Ali S.A."/>
            <person name="Anosike U.A."/>
            <person name="Aqrawi P.A."/>
            <person name="Arias F.A."/>
            <person name="Attaway T.A."/>
            <person name="Awwad R.A."/>
            <person name="Babu C.B."/>
            <person name="Bandaranaike D.B."/>
            <person name="Battles P.B."/>
            <person name="Bell A.B."/>
            <person name="Beltran B.B."/>
            <person name="Berhane-Mersha D.B."/>
            <person name="Bess C.B."/>
            <person name="Bickham C.B."/>
            <person name="Bolden T.B."/>
            <person name="Carter K.C."/>
            <person name="Chau D.C."/>
            <person name="Chavez A.C."/>
            <person name="Clerc-Blankenburg K.C."/>
            <person name="Coyle M.C."/>
            <person name="Dao M.D."/>
            <person name="Davila M.L.D."/>
            <person name="Davy-Carroll L.D."/>
            <person name="Denson S.D."/>
            <person name="Dinh H.D."/>
            <person name="Fernandez S.F."/>
            <person name="Fernando P.F."/>
            <person name="Forbes L.F."/>
            <person name="Francis C.F."/>
            <person name="Francisco L.F."/>
            <person name="Fu Q.F."/>
            <person name="Garcia-Iii R.G."/>
            <person name="Garrett T.G."/>
            <person name="Gross S.G."/>
            <person name="Gubbala S.G."/>
            <person name="Hirani K.H."/>
            <person name="Hogues M.H."/>
            <person name="Hollins B.H."/>
            <person name="Jackson L.J."/>
            <person name="Javaid M.J."/>
            <person name="Jhangiani S.J."/>
            <person name="Johnson A.J."/>
            <person name="Johnson B.J."/>
            <person name="Jones J.J."/>
            <person name="Joshi V.J."/>
            <person name="Kalu J.K."/>
            <person name="Khan N.K."/>
            <person name="Korchina V.K."/>
            <person name="Kovar C.K."/>
            <person name="Lago L.L."/>
            <person name="Lara F.L."/>
            <person name="Le T.-K.L."/>
            <person name="Lee S.L."/>
            <person name="Legall-Iii F.L."/>
            <person name="Lemon S.L."/>
            <person name="Liu J.L."/>
            <person name="Liu Y.-S.L."/>
            <person name="Liyanage D.L."/>
            <person name="Lopez J.L."/>
            <person name="Lorensuhewa L.L."/>
            <person name="Mata R.M."/>
            <person name="Mathew T.M."/>
            <person name="Mercado C.M."/>
            <person name="Mercado I.M."/>
            <person name="Morales K.M."/>
            <person name="Morgan M.M."/>
            <person name="Munidasa M.M."/>
            <person name="Ngo D.N."/>
            <person name="Nguyen L.N."/>
            <person name="Nguyen T.N."/>
            <person name="Nguyen N.N."/>
            <person name="Obregon M.O."/>
            <person name="Okwuonu G.O."/>
            <person name="Ongeri F.O."/>
            <person name="Onwere C.O."/>
            <person name="Osifeso I.O."/>
            <person name="Parra A.P."/>
            <person name="Patil S.P."/>
            <person name="Perez A.P."/>
            <person name="Perez Y.P."/>
            <person name="Pham C.P."/>
            <person name="Pu L.-L.P."/>
            <person name="Puazo M.P."/>
            <person name="Quiroz J.Q."/>
            <person name="Rouhana J.R."/>
            <person name="Ruiz M.R."/>
            <person name="Ruiz S.-J.R."/>
            <person name="Saada N.S."/>
            <person name="Santibanez J.S."/>
            <person name="Scheel M.S."/>
            <person name="Schneider B.S."/>
            <person name="Simmons D.S."/>
            <person name="Sisson I.S."/>
            <person name="Tang L.-Y.T."/>
            <person name="Thornton R.T."/>
            <person name="Tisius J.T."/>
            <person name="Toledanes G.T."/>
            <person name="Trejos Z.T."/>
            <person name="Usmani K.U."/>
            <person name="Varghese R.V."/>
            <person name="Vattathil S.V."/>
            <person name="Vee V.V."/>
            <person name="Walker D.W."/>
            <person name="Weissenberger G.W."/>
            <person name="White C.W."/>
            <person name="Williams A.W."/>
            <person name="Woodworth J.W."/>
            <person name="Wright R.W."/>
            <person name="Zhu Y.Z."/>
            <person name="Han Y.H."/>
            <person name="Newsham I.N."/>
            <person name="Nazareth L.N."/>
            <person name="Worley K.W."/>
            <person name="Muzny D.M."/>
            <person name="Rogers J.R."/>
            <person name="Gibbs R.G."/>
        </authorList>
    </citation>
    <scope>NUCLEOTIDE SEQUENCE [LARGE SCALE GENOMIC DNA]</scope>
</reference>
<accession>A0A8I5R1A8</accession>
<evidence type="ECO:0000313" key="2">
    <source>
        <dbReference type="Ensembl" id="ENSPANP00000055501.1"/>
    </source>
</evidence>
<sequence length="357" mass="38245">VTPEGHSKESPRSKGGRDHKGVHSGLSTHLHRPRPPGGATERAGQSRVRPHIPAGLRAAGQEVGPSPIGPLERRGGAKSQSPCPAPPKSRPRLWAPPSSGWPSHSGKPLSSPAPALTVIQTQYFHSSKREEGPEETASRGAKDFTQPRAFSTFLGSLTLFGDWEPLQWFKIPDTPWPRPLASVHAPTTPTPFFFSWPAPRPPRSSLNSGCLPHPAAPNTCHSLPCSAIWRQGPPILASGARALPTPILTLPRGSRALQPGVGRGQWLQPGPKSNVLAGAIFFFFFFLIRSLTLSPRLKCSGAISAHCKLRLLDSRHSPASASRVAGTTGARHHAQLIFFGIFSRDGVSPLARMVSIS</sequence>
<dbReference type="GeneTree" id="ENSGT00940000163505"/>
<dbReference type="AlphaFoldDB" id="A0A8I5R1A8"/>
<organism evidence="2 3">
    <name type="scientific">Papio anubis</name>
    <name type="common">Olive baboon</name>
    <dbReference type="NCBI Taxonomy" id="9555"/>
    <lineage>
        <taxon>Eukaryota</taxon>
        <taxon>Metazoa</taxon>
        <taxon>Chordata</taxon>
        <taxon>Craniata</taxon>
        <taxon>Vertebrata</taxon>
        <taxon>Euteleostomi</taxon>
        <taxon>Mammalia</taxon>
        <taxon>Eutheria</taxon>
        <taxon>Euarchontoglires</taxon>
        <taxon>Primates</taxon>
        <taxon>Haplorrhini</taxon>
        <taxon>Catarrhini</taxon>
        <taxon>Cercopithecidae</taxon>
        <taxon>Cercopithecinae</taxon>
        <taxon>Papio</taxon>
    </lineage>
</organism>
<keyword evidence="3" id="KW-1185">Reference proteome</keyword>
<evidence type="ECO:0000313" key="3">
    <source>
        <dbReference type="Proteomes" id="UP000028761"/>
    </source>
</evidence>
<feature type="compositionally biased region" description="Basic and acidic residues" evidence="1">
    <location>
        <begin position="1"/>
        <end position="21"/>
    </location>
</feature>
<reference evidence="2" key="2">
    <citation type="submission" date="2025-08" db="UniProtKB">
        <authorList>
            <consortium name="Ensembl"/>
        </authorList>
    </citation>
    <scope>IDENTIFICATION</scope>
</reference>
<proteinExistence type="predicted"/>
<dbReference type="PANTHER" id="PTHR12138">
    <property type="entry name" value="PRIMATE-EXPANDED PROTEIN FAMILY"/>
    <property type="match status" value="1"/>
</dbReference>